<keyword evidence="9" id="KW-0456">Lyase</keyword>
<dbReference type="GO" id="GO:0000287">
    <property type="term" value="F:magnesium ion binding"/>
    <property type="evidence" value="ECO:0007669"/>
    <property type="project" value="InterPro"/>
</dbReference>
<dbReference type="InterPro" id="IPR036849">
    <property type="entry name" value="Enolase-like_C_sf"/>
</dbReference>
<dbReference type="GO" id="GO:0006096">
    <property type="term" value="P:glycolytic process"/>
    <property type="evidence" value="ECO:0007669"/>
    <property type="project" value="UniProtKB-UniPathway"/>
</dbReference>
<keyword evidence="16" id="KW-0472">Membrane</keyword>
<dbReference type="SUPFAM" id="SSF51604">
    <property type="entry name" value="Enolase C-terminal domain-like"/>
    <property type="match status" value="1"/>
</dbReference>
<dbReference type="Gene3D" id="3.30.390.10">
    <property type="entry name" value="Enolase-like, N-terminal domain"/>
    <property type="match status" value="1"/>
</dbReference>
<dbReference type="PANTHER" id="PTHR11902:SF5">
    <property type="entry name" value="BETA-ENOLASE"/>
    <property type="match status" value="1"/>
</dbReference>
<feature type="binding site" evidence="15">
    <location>
        <position position="285"/>
    </location>
    <ligand>
        <name>Mg(2+)</name>
        <dbReference type="ChEBI" id="CHEBI:18420"/>
    </ligand>
</feature>
<dbReference type="SFLD" id="SFLDS00001">
    <property type="entry name" value="Enolase"/>
    <property type="match status" value="1"/>
</dbReference>
<feature type="binding site" evidence="14">
    <location>
        <position position="260"/>
    </location>
    <ligand>
        <name>substrate</name>
    </ligand>
</feature>
<organism evidence="20 21">
    <name type="scientific">Sinocyclocheilus rhinocerous</name>
    <dbReference type="NCBI Taxonomy" id="307959"/>
    <lineage>
        <taxon>Eukaryota</taxon>
        <taxon>Metazoa</taxon>
        <taxon>Chordata</taxon>
        <taxon>Craniata</taxon>
        <taxon>Vertebrata</taxon>
        <taxon>Euteleostomi</taxon>
        <taxon>Actinopterygii</taxon>
        <taxon>Neopterygii</taxon>
        <taxon>Teleostei</taxon>
        <taxon>Ostariophysi</taxon>
        <taxon>Cypriniformes</taxon>
        <taxon>Cyprinidae</taxon>
        <taxon>Cyprininae</taxon>
        <taxon>Sinocyclocheilus</taxon>
    </lineage>
</organism>
<proteinExistence type="inferred from homology"/>
<keyword evidence="16" id="KW-0812">Transmembrane</keyword>
<evidence type="ECO:0000256" key="9">
    <source>
        <dbReference type="ARBA" id="ARBA00023239"/>
    </source>
</evidence>
<feature type="domain" description="Enolase N-terminal" evidence="19">
    <location>
        <begin position="13"/>
        <end position="138"/>
    </location>
</feature>
<evidence type="ECO:0000256" key="12">
    <source>
        <dbReference type="ARBA" id="ARBA00048951"/>
    </source>
</evidence>
<dbReference type="InterPro" id="IPR020811">
    <property type="entry name" value="Enolase_N"/>
</dbReference>
<dbReference type="GO" id="GO:0000015">
    <property type="term" value="C:phosphopyruvate hydratase complex"/>
    <property type="evidence" value="ECO:0007669"/>
    <property type="project" value="InterPro"/>
</dbReference>
<feature type="chain" id="PRO_5025428945" description="Beta-enolase" evidence="17">
    <location>
        <begin position="18"/>
        <end position="400"/>
    </location>
</feature>
<keyword evidence="17" id="KW-0732">Signal</keyword>
<keyword evidence="21" id="KW-1185">Reference proteome</keyword>
<dbReference type="SMART" id="SM01193">
    <property type="entry name" value="Enolase_N"/>
    <property type="match status" value="1"/>
</dbReference>
<dbReference type="HAMAP" id="MF_00318">
    <property type="entry name" value="Enolase"/>
    <property type="match status" value="1"/>
</dbReference>
<evidence type="ECO:0000256" key="3">
    <source>
        <dbReference type="ARBA" id="ARBA00009604"/>
    </source>
</evidence>
<evidence type="ECO:0000259" key="19">
    <source>
        <dbReference type="SMART" id="SM01193"/>
    </source>
</evidence>
<feature type="transmembrane region" description="Helical" evidence="16">
    <location>
        <begin position="84"/>
        <end position="101"/>
    </location>
</feature>
<comment type="subcellular location">
    <subcellularLocation>
        <location evidence="1">Cytoplasm</location>
    </subcellularLocation>
</comment>
<evidence type="ECO:0000256" key="6">
    <source>
        <dbReference type="ARBA" id="ARBA00022723"/>
    </source>
</evidence>
<evidence type="ECO:0000256" key="8">
    <source>
        <dbReference type="ARBA" id="ARBA00023152"/>
    </source>
</evidence>
<dbReference type="Proteomes" id="UP000472270">
    <property type="component" value="Unassembled WGS sequence"/>
</dbReference>
<dbReference type="AlphaFoldDB" id="A0A673MY32"/>
<feature type="binding site" evidence="14">
    <location>
        <position position="361"/>
    </location>
    <ligand>
        <name>substrate</name>
    </ligand>
</feature>
<gene>
    <name evidence="20" type="primary">LOC107756953</name>
</gene>
<comment type="similarity">
    <text evidence="3">Belongs to the enolase family.</text>
</comment>
<feature type="binding site" evidence="14">
    <location>
        <begin position="337"/>
        <end position="340"/>
    </location>
    <ligand>
        <name>substrate</name>
    </ligand>
</feature>
<keyword evidence="16" id="KW-1133">Transmembrane helix</keyword>
<evidence type="ECO:0000256" key="15">
    <source>
        <dbReference type="PIRSR" id="PIRSR001400-3"/>
    </source>
</evidence>
<evidence type="ECO:0000256" key="2">
    <source>
        <dbReference type="ARBA" id="ARBA00005031"/>
    </source>
</evidence>
<dbReference type="EC" id="4.2.1.11" evidence="4"/>
<dbReference type="PANTHER" id="PTHR11902">
    <property type="entry name" value="ENOLASE"/>
    <property type="match status" value="1"/>
</dbReference>
<feature type="binding site" evidence="14">
    <location>
        <position position="285"/>
    </location>
    <ligand>
        <name>substrate</name>
    </ligand>
</feature>
<evidence type="ECO:0000256" key="14">
    <source>
        <dbReference type="PIRSR" id="PIRSR001400-2"/>
    </source>
</evidence>
<evidence type="ECO:0000256" key="11">
    <source>
        <dbReference type="ARBA" id="ARBA00040232"/>
    </source>
</evidence>
<evidence type="ECO:0000256" key="1">
    <source>
        <dbReference type="ARBA" id="ARBA00004496"/>
    </source>
</evidence>
<feature type="active site" description="Proton acceptor" evidence="13">
    <location>
        <position position="310"/>
    </location>
</feature>
<dbReference type="InterPro" id="IPR029017">
    <property type="entry name" value="Enolase-like_N"/>
</dbReference>
<comment type="cofactor">
    <cofactor evidence="15">
        <name>Mg(2+)</name>
        <dbReference type="ChEBI" id="CHEBI:18420"/>
    </cofactor>
    <text evidence="15">Mg(2+) is required for catalysis and for stabilizing the dimer.</text>
</comment>
<name>A0A673MY32_9TELE</name>
<keyword evidence="5" id="KW-0963">Cytoplasm</keyword>
<feature type="signal peptide" evidence="17">
    <location>
        <begin position="1"/>
        <end position="17"/>
    </location>
</feature>
<evidence type="ECO:0000313" key="20">
    <source>
        <dbReference type="Ensembl" id="ENSSRHP00000097810.1"/>
    </source>
</evidence>
<evidence type="ECO:0000256" key="5">
    <source>
        <dbReference type="ARBA" id="ARBA00022490"/>
    </source>
</evidence>
<feature type="binding site" evidence="14">
    <location>
        <position position="125"/>
    </location>
    <ligand>
        <name>substrate</name>
    </ligand>
</feature>
<keyword evidence="7 15" id="KW-0460">Magnesium</keyword>
<dbReference type="InterPro" id="IPR000941">
    <property type="entry name" value="Enolase"/>
</dbReference>
<keyword evidence="6 15" id="KW-0479">Metal-binding</keyword>
<dbReference type="FunFam" id="3.20.20.120:FF:000002">
    <property type="entry name" value="Enolase 1"/>
    <property type="match status" value="1"/>
</dbReference>
<evidence type="ECO:0000313" key="21">
    <source>
        <dbReference type="Proteomes" id="UP000472270"/>
    </source>
</evidence>
<evidence type="ECO:0000256" key="17">
    <source>
        <dbReference type="SAM" id="SignalP"/>
    </source>
</evidence>
<dbReference type="SMART" id="SM01192">
    <property type="entry name" value="Enolase_C"/>
    <property type="match status" value="1"/>
</dbReference>
<evidence type="ECO:0000256" key="4">
    <source>
        <dbReference type="ARBA" id="ARBA00012058"/>
    </source>
</evidence>
<reference evidence="20" key="1">
    <citation type="submission" date="2025-08" db="UniProtKB">
        <authorList>
            <consortium name="Ensembl"/>
        </authorList>
    </citation>
    <scope>IDENTIFICATION</scope>
</reference>
<dbReference type="InterPro" id="IPR020809">
    <property type="entry name" value="Enolase_CS"/>
</dbReference>
<feature type="binding site" evidence="15">
    <location>
        <position position="260"/>
    </location>
    <ligand>
        <name>Mg(2+)</name>
        <dbReference type="ChEBI" id="CHEBI:18420"/>
    </ligand>
</feature>
<dbReference type="Pfam" id="PF03952">
    <property type="entry name" value="Enolase_N"/>
    <property type="match status" value="1"/>
</dbReference>
<evidence type="ECO:0000256" key="10">
    <source>
        <dbReference type="ARBA" id="ARBA00031125"/>
    </source>
</evidence>
<comment type="catalytic activity">
    <reaction evidence="12">
        <text>(2R)-2-phosphoglycerate = phosphoenolpyruvate + H2O</text>
        <dbReference type="Rhea" id="RHEA:10164"/>
        <dbReference type="ChEBI" id="CHEBI:15377"/>
        <dbReference type="ChEBI" id="CHEBI:58289"/>
        <dbReference type="ChEBI" id="CHEBI:58702"/>
        <dbReference type="EC" id="4.2.1.11"/>
    </reaction>
    <physiologicalReaction direction="left-to-right" evidence="12">
        <dbReference type="Rhea" id="RHEA:10165"/>
    </physiologicalReaction>
</comment>
<accession>A0A673MY32</accession>
<feature type="binding site" evidence="14">
    <location>
        <position position="134"/>
    </location>
    <ligand>
        <name>substrate</name>
    </ligand>
</feature>
<dbReference type="PRINTS" id="PR00148">
    <property type="entry name" value="ENOLASE"/>
</dbReference>
<dbReference type="Pfam" id="PF00113">
    <property type="entry name" value="Enolase_C"/>
    <property type="match status" value="1"/>
</dbReference>
<evidence type="ECO:0000256" key="16">
    <source>
        <dbReference type="SAM" id="Phobius"/>
    </source>
</evidence>
<dbReference type="UniPathway" id="UPA00109">
    <property type="reaction ID" value="UER00187"/>
</dbReference>
<dbReference type="CDD" id="cd03313">
    <property type="entry name" value="enolase"/>
    <property type="match status" value="1"/>
</dbReference>
<sequence length="400" mass="44088">HTHTHTHMRSFLSSAVAALLIEKPQTVSVSDSRFRAAVPSGASTGVHEALELRDGDKTRYLGKGTQKAVDHVNKEIAPKLIEKVRSLVVLVLLFIIIITIIKQKIIAELPNIADVAFNVINGGSHAGNKLAMQEFMILPVGAKNFHEAMRIGAEVYHNLKNVIKAKYGKDATNVGDEGGFAPNILENNEALELLKSAIEKAGYPDKIIIGMDVAASEFFRSGKYDLDFKSPDDPKRHITGDQLGDLYKSFIKNYPVQSIEDPFDQDDWENWTKFTGSVDIQVVGDDLTVTNPKRIQQACEKKACNCLLLKVNQIGSVTESIQACKLAQSNGWGVMVSHRSGETEDTFIADLVVGLCTGQIKTGAPCRSERLAKYNQLMRIEEELGDKAKFAGKDFRHPKL</sequence>
<reference evidence="20" key="2">
    <citation type="submission" date="2025-09" db="UniProtKB">
        <authorList>
            <consortium name="Ensembl"/>
        </authorList>
    </citation>
    <scope>IDENTIFICATION</scope>
</reference>
<feature type="binding site" evidence="15">
    <location>
        <position position="212"/>
    </location>
    <ligand>
        <name>Mg(2+)</name>
        <dbReference type="ChEBI" id="CHEBI:18420"/>
    </ligand>
</feature>
<feature type="domain" description="Enolase C-terminal TIM barrel" evidence="18">
    <location>
        <begin position="116"/>
        <end position="398"/>
    </location>
</feature>
<evidence type="ECO:0000256" key="13">
    <source>
        <dbReference type="PIRSR" id="PIRSR001400-1"/>
    </source>
</evidence>
<dbReference type="SUPFAM" id="SSF54826">
    <property type="entry name" value="Enolase N-terminal domain-like"/>
    <property type="match status" value="1"/>
</dbReference>
<dbReference type="SFLD" id="SFLDG00178">
    <property type="entry name" value="enolase"/>
    <property type="match status" value="1"/>
</dbReference>
<dbReference type="InterPro" id="IPR020810">
    <property type="entry name" value="Enolase_C"/>
</dbReference>
<protein>
    <recommendedName>
        <fullName evidence="11">Beta-enolase</fullName>
        <ecNumber evidence="4">4.2.1.11</ecNumber>
    </recommendedName>
    <alternativeName>
        <fullName evidence="10">2-phospho-D-glycerate hydro-lyase</fullName>
    </alternativeName>
</protein>
<keyword evidence="8" id="KW-0324">Glycolysis</keyword>
<dbReference type="Ensembl" id="ENSSRHT00000100471.1">
    <property type="protein sequence ID" value="ENSSRHP00000097810.1"/>
    <property type="gene ID" value="ENSSRHG00000048027.1"/>
</dbReference>
<comment type="pathway">
    <text evidence="2">Carbohydrate degradation; glycolysis; pyruvate from D-glyceraldehyde 3-phosphate: step 4/5.</text>
</comment>
<dbReference type="Gene3D" id="3.20.20.120">
    <property type="entry name" value="Enolase-like C-terminal domain"/>
    <property type="match status" value="1"/>
</dbReference>
<dbReference type="PROSITE" id="PS00164">
    <property type="entry name" value="ENOLASE"/>
    <property type="match status" value="1"/>
</dbReference>
<evidence type="ECO:0000259" key="18">
    <source>
        <dbReference type="SMART" id="SM01192"/>
    </source>
</evidence>
<evidence type="ECO:0000256" key="7">
    <source>
        <dbReference type="ARBA" id="ARBA00022842"/>
    </source>
</evidence>
<dbReference type="PIRSF" id="PIRSF001400">
    <property type="entry name" value="Enolase"/>
    <property type="match status" value="1"/>
</dbReference>
<feature type="active site" description="Proton donor" evidence="13">
    <location>
        <position position="177"/>
    </location>
</feature>
<dbReference type="GO" id="GO:0004634">
    <property type="term" value="F:phosphopyruvate hydratase activity"/>
    <property type="evidence" value="ECO:0007669"/>
    <property type="project" value="UniProtKB-EC"/>
</dbReference>